<comment type="caution">
    <text evidence="1">The sequence shown here is derived from an EMBL/GenBank/DDBJ whole genome shotgun (WGS) entry which is preliminary data.</text>
</comment>
<gene>
    <name evidence="1" type="ORF">LCGC14_2942980</name>
</gene>
<protein>
    <submittedName>
        <fullName evidence="1">Uncharacterized protein</fullName>
    </submittedName>
</protein>
<reference evidence="1" key="1">
    <citation type="journal article" date="2015" name="Nature">
        <title>Complex archaea that bridge the gap between prokaryotes and eukaryotes.</title>
        <authorList>
            <person name="Spang A."/>
            <person name="Saw J.H."/>
            <person name="Jorgensen S.L."/>
            <person name="Zaremba-Niedzwiedzka K."/>
            <person name="Martijn J."/>
            <person name="Lind A.E."/>
            <person name="van Eijk R."/>
            <person name="Schleper C."/>
            <person name="Guy L."/>
            <person name="Ettema T.J."/>
        </authorList>
    </citation>
    <scope>NUCLEOTIDE SEQUENCE</scope>
</reference>
<organism evidence="1">
    <name type="scientific">marine sediment metagenome</name>
    <dbReference type="NCBI Taxonomy" id="412755"/>
    <lineage>
        <taxon>unclassified sequences</taxon>
        <taxon>metagenomes</taxon>
        <taxon>ecological metagenomes</taxon>
    </lineage>
</organism>
<proteinExistence type="predicted"/>
<dbReference type="AlphaFoldDB" id="A0A0F8Y4K0"/>
<accession>A0A0F8Y4K0</accession>
<evidence type="ECO:0000313" key="1">
    <source>
        <dbReference type="EMBL" id="KKK68545.1"/>
    </source>
</evidence>
<name>A0A0F8Y4K0_9ZZZZ</name>
<dbReference type="EMBL" id="LAZR01059083">
    <property type="protein sequence ID" value="KKK68545.1"/>
    <property type="molecule type" value="Genomic_DNA"/>
</dbReference>
<sequence>MAAPVQRETPMSRRTSRARRFLAWLLTELAFRVFDLSDWLSGGKYRDDLSCERRFADAVWEVGYWLYGHGCDMYGVLDRRGGRTEG</sequence>